<dbReference type="SUPFAM" id="SSF56420">
    <property type="entry name" value="Peptide deformylase"/>
    <property type="match status" value="1"/>
</dbReference>
<dbReference type="OrthoDB" id="9804313at2"/>
<dbReference type="GO" id="GO:0006412">
    <property type="term" value="P:translation"/>
    <property type="evidence" value="ECO:0007669"/>
    <property type="project" value="UniProtKB-UniRule"/>
</dbReference>
<feature type="binding site" evidence="6">
    <location>
        <position position="209"/>
    </location>
    <ligand>
        <name>Fe cation</name>
        <dbReference type="ChEBI" id="CHEBI:24875"/>
    </ligand>
</feature>
<dbReference type="Pfam" id="PF01327">
    <property type="entry name" value="Pep_deformylase"/>
    <property type="match status" value="1"/>
</dbReference>
<dbReference type="NCBIfam" id="NF001159">
    <property type="entry name" value="PRK00150.1-3"/>
    <property type="match status" value="1"/>
</dbReference>
<dbReference type="Proteomes" id="UP000242610">
    <property type="component" value="Unassembled WGS sequence"/>
</dbReference>
<comment type="similarity">
    <text evidence="1 6">Belongs to the polypeptide deformylase family.</text>
</comment>
<dbReference type="GO" id="GO:0042586">
    <property type="term" value="F:peptide deformylase activity"/>
    <property type="evidence" value="ECO:0007669"/>
    <property type="project" value="UniProtKB-UniRule"/>
</dbReference>
<dbReference type="STRING" id="1505727.GA0061077_0053"/>
<dbReference type="CDD" id="cd00487">
    <property type="entry name" value="Pep_deformylase"/>
    <property type="match status" value="1"/>
</dbReference>
<evidence type="ECO:0000256" key="3">
    <source>
        <dbReference type="ARBA" id="ARBA00022801"/>
    </source>
</evidence>
<dbReference type="EC" id="3.5.1.88" evidence="6"/>
<dbReference type="InterPro" id="IPR036821">
    <property type="entry name" value="Peptide_deformylase_sf"/>
</dbReference>
<dbReference type="AlphaFoldDB" id="A0A1C4H0B7"/>
<dbReference type="PANTHER" id="PTHR10458:SF2">
    <property type="entry name" value="PEPTIDE DEFORMYLASE, MITOCHONDRIAL"/>
    <property type="match status" value="1"/>
</dbReference>
<dbReference type="InterPro" id="IPR023635">
    <property type="entry name" value="Peptide_deformylase"/>
</dbReference>
<reference evidence="8" key="1">
    <citation type="submission" date="2016-08" db="EMBL/GenBank/DDBJ databases">
        <authorList>
            <person name="Varghese N."/>
            <person name="Submissions Spin"/>
        </authorList>
    </citation>
    <scope>NUCLEOTIDE SEQUENCE [LARGE SCALE GENOMIC DNA]</scope>
    <source>
        <strain evidence="8">R-52791</strain>
    </source>
</reference>
<gene>
    <name evidence="6" type="primary">def</name>
    <name evidence="7" type="ORF">GA0061077_0053</name>
</gene>
<comment type="function">
    <text evidence="6">Removes the formyl group from the N-terminal Met of newly synthesized proteins. Requires at least a dipeptide for an efficient rate of reaction. N-terminal L-methionine is a prerequisite for activity but the enzyme has broad specificity at other positions.</text>
</comment>
<evidence type="ECO:0000313" key="8">
    <source>
        <dbReference type="Proteomes" id="UP000242610"/>
    </source>
</evidence>
<evidence type="ECO:0000256" key="2">
    <source>
        <dbReference type="ARBA" id="ARBA00022723"/>
    </source>
</evidence>
<dbReference type="GO" id="GO:0046872">
    <property type="term" value="F:metal ion binding"/>
    <property type="evidence" value="ECO:0007669"/>
    <property type="project" value="UniProtKB-KW"/>
</dbReference>
<proteinExistence type="inferred from homology"/>
<evidence type="ECO:0000256" key="1">
    <source>
        <dbReference type="ARBA" id="ARBA00010759"/>
    </source>
</evidence>
<keyword evidence="4 6" id="KW-0648">Protein biosynthesis</keyword>
<keyword evidence="8" id="KW-1185">Reference proteome</keyword>
<dbReference type="PRINTS" id="PR01576">
    <property type="entry name" value="PDEFORMYLASE"/>
</dbReference>
<dbReference type="EMBL" id="FMBL01000001">
    <property type="protein sequence ID" value="SCC77998.1"/>
    <property type="molecule type" value="Genomic_DNA"/>
</dbReference>
<evidence type="ECO:0000256" key="6">
    <source>
        <dbReference type="HAMAP-Rule" id="MF_00163"/>
    </source>
</evidence>
<dbReference type="HAMAP" id="MF_00163">
    <property type="entry name" value="Pep_deformylase"/>
    <property type="match status" value="1"/>
</dbReference>
<dbReference type="RefSeq" id="WP_091846963.1">
    <property type="nucleotide sequence ID" value="NZ_JACHWK010000002.1"/>
</dbReference>
<comment type="cofactor">
    <cofactor evidence="6">
        <name>Fe(2+)</name>
        <dbReference type="ChEBI" id="CHEBI:29033"/>
    </cofactor>
    <text evidence="6">Binds 1 Fe(2+) ion.</text>
</comment>
<protein>
    <recommendedName>
        <fullName evidence="6">Peptide deformylase</fullName>
        <shortName evidence="6">PDF</shortName>
        <ecNumber evidence="6">3.5.1.88</ecNumber>
    </recommendedName>
    <alternativeName>
        <fullName evidence="6">Polypeptide deformylase</fullName>
    </alternativeName>
</protein>
<name>A0A1C4H0B7_9BIFI</name>
<dbReference type="PANTHER" id="PTHR10458">
    <property type="entry name" value="PEPTIDE DEFORMYLASE"/>
    <property type="match status" value="1"/>
</dbReference>
<evidence type="ECO:0000313" key="7">
    <source>
        <dbReference type="EMBL" id="SCC77998.1"/>
    </source>
</evidence>
<keyword evidence="3 6" id="KW-0378">Hydrolase</keyword>
<keyword evidence="5 6" id="KW-0408">Iron</keyword>
<evidence type="ECO:0000256" key="5">
    <source>
        <dbReference type="ARBA" id="ARBA00023004"/>
    </source>
</evidence>
<comment type="catalytic activity">
    <reaction evidence="6">
        <text>N-terminal N-formyl-L-methionyl-[peptide] + H2O = N-terminal L-methionyl-[peptide] + formate</text>
        <dbReference type="Rhea" id="RHEA:24420"/>
        <dbReference type="Rhea" id="RHEA-COMP:10639"/>
        <dbReference type="Rhea" id="RHEA-COMP:10640"/>
        <dbReference type="ChEBI" id="CHEBI:15377"/>
        <dbReference type="ChEBI" id="CHEBI:15740"/>
        <dbReference type="ChEBI" id="CHEBI:49298"/>
        <dbReference type="ChEBI" id="CHEBI:64731"/>
        <dbReference type="EC" id="3.5.1.88"/>
    </reaction>
</comment>
<feature type="binding site" evidence="6">
    <location>
        <position position="205"/>
    </location>
    <ligand>
        <name>Fe cation</name>
        <dbReference type="ChEBI" id="CHEBI:24875"/>
    </ligand>
</feature>
<sequence>MFSRNSKVDVELNHAVEQLLKSAGKGKVLPIVQMGEPVLRQNAVEYDGQLSKKTLAKLIEYMRATMIEAPGVGLAAPQIGLGMRIAVLEDHVRSQEAIGDDFVDADAVESDGGFAAVDNDADASTVTDDGRDPREIAELSFRVIINPTYEPVGSEQRSFYEGCLSFSGYQAVRRRWLDIVARWQDEDGNKHEERLHGWPARIFQHETDHLSGEVYIDQAEIRSLATDENLEDFWCEDPVPTQAAEELGFKLV</sequence>
<dbReference type="Gene3D" id="3.90.45.10">
    <property type="entry name" value="Peptide deformylase"/>
    <property type="match status" value="1"/>
</dbReference>
<feature type="binding site" evidence="6">
    <location>
        <position position="163"/>
    </location>
    <ligand>
        <name>Fe cation</name>
        <dbReference type="ChEBI" id="CHEBI:24875"/>
    </ligand>
</feature>
<evidence type="ECO:0000256" key="4">
    <source>
        <dbReference type="ARBA" id="ARBA00022917"/>
    </source>
</evidence>
<organism evidence="7 8">
    <name type="scientific">Bifidobacterium commune</name>
    <dbReference type="NCBI Taxonomy" id="1505727"/>
    <lineage>
        <taxon>Bacteria</taxon>
        <taxon>Bacillati</taxon>
        <taxon>Actinomycetota</taxon>
        <taxon>Actinomycetes</taxon>
        <taxon>Bifidobacteriales</taxon>
        <taxon>Bifidobacteriaceae</taxon>
        <taxon>Bifidobacterium</taxon>
    </lineage>
</organism>
<accession>A0A1C4H0B7</accession>
<keyword evidence="2 6" id="KW-0479">Metal-binding</keyword>
<feature type="active site" evidence="6">
    <location>
        <position position="206"/>
    </location>
</feature>